<dbReference type="OrthoDB" id="5103at2759"/>
<dbReference type="AlphaFoldDB" id="A0A164KY99"/>
<keyword evidence="2" id="KW-1185">Reference proteome</keyword>
<evidence type="ECO:0000313" key="2">
    <source>
        <dbReference type="Proteomes" id="UP000076858"/>
    </source>
</evidence>
<proteinExistence type="predicted"/>
<protein>
    <submittedName>
        <fullName evidence="1">Zinc finger BED domain-containing-like protein</fullName>
    </submittedName>
</protein>
<reference evidence="1 2" key="1">
    <citation type="submission" date="2016-03" db="EMBL/GenBank/DDBJ databases">
        <title>EvidentialGene: Evidence-directed Construction of Genes on Genomes.</title>
        <authorList>
            <person name="Gilbert D.G."/>
            <person name="Choi J.-H."/>
            <person name="Mockaitis K."/>
            <person name="Colbourne J."/>
            <person name="Pfrender M."/>
        </authorList>
    </citation>
    <scope>NUCLEOTIDE SEQUENCE [LARGE SCALE GENOMIC DNA]</scope>
    <source>
        <strain evidence="1 2">Xinb3</strain>
        <tissue evidence="1">Complete organism</tissue>
    </source>
</reference>
<organism evidence="1 2">
    <name type="scientific">Daphnia magna</name>
    <dbReference type="NCBI Taxonomy" id="35525"/>
    <lineage>
        <taxon>Eukaryota</taxon>
        <taxon>Metazoa</taxon>
        <taxon>Ecdysozoa</taxon>
        <taxon>Arthropoda</taxon>
        <taxon>Crustacea</taxon>
        <taxon>Branchiopoda</taxon>
        <taxon>Diplostraca</taxon>
        <taxon>Cladocera</taxon>
        <taxon>Anomopoda</taxon>
        <taxon>Daphniidae</taxon>
        <taxon>Daphnia</taxon>
    </lineage>
</organism>
<gene>
    <name evidence="1" type="ORF">APZ42_033591</name>
</gene>
<dbReference type="SUPFAM" id="SSF140996">
    <property type="entry name" value="Hermes dimerisation domain"/>
    <property type="match status" value="1"/>
</dbReference>
<name>A0A164KY99_9CRUS</name>
<dbReference type="EMBL" id="LRGB01003239">
    <property type="protein sequence ID" value="KZS03636.1"/>
    <property type="molecule type" value="Genomic_DNA"/>
</dbReference>
<accession>A0A164KY99</accession>
<evidence type="ECO:0000313" key="1">
    <source>
        <dbReference type="EMBL" id="KZS03636.1"/>
    </source>
</evidence>
<dbReference type="Proteomes" id="UP000076858">
    <property type="component" value="Unassembled WGS sequence"/>
</dbReference>
<sequence>MPLNEPDKKERRLSIEITEKQVVDACVEMVTVNGRPFKALSDSGFRKILDPILKGLGGNITISPENIRDKVEGKAKEIRDQVKKDGINLQFKKGKIQLYTVAIIEVKKSPTALNFNQNLLDVFGVFEISKFNSTFAKNLLKHMKKRLSVLLKSEVVLAALYLDPRYNYYFIFAVCFLTTPHPPILFRYNVMLEEDQLKAAQKHLMKLWRLIESNKNDPPANTPSLLQTVQPNENKVGLTNDELQEILFKKEAERRKKK</sequence>
<dbReference type="Gene3D" id="1.10.10.1070">
    <property type="entry name" value="Zinc finger, BED domain-containing"/>
    <property type="match status" value="1"/>
</dbReference>
<comment type="caution">
    <text evidence="1">The sequence shown here is derived from an EMBL/GenBank/DDBJ whole genome shotgun (WGS) entry which is preliminary data.</text>
</comment>